<sequence>MKIFREYALLLTLTTPHPPNGTATASVCPSQTAAATSRAPASRCWTRLSVSAIPFTERARTRPCFSIVCSLPTMIQCGRALFGPSARLWEQSLVTARTTYHRREAARGLYPYSGWEHCLASVRLPLP</sequence>
<dbReference type="EMBL" id="ML995975">
    <property type="protein sequence ID" value="KAF2763677.1"/>
    <property type="molecule type" value="Genomic_DNA"/>
</dbReference>
<proteinExistence type="predicted"/>
<evidence type="ECO:0000313" key="2">
    <source>
        <dbReference type="Proteomes" id="UP000799436"/>
    </source>
</evidence>
<dbReference type="AlphaFoldDB" id="A0A6G1KSW4"/>
<dbReference type="Proteomes" id="UP000799436">
    <property type="component" value="Unassembled WGS sequence"/>
</dbReference>
<evidence type="ECO:0000313" key="1">
    <source>
        <dbReference type="EMBL" id="KAF2763677.1"/>
    </source>
</evidence>
<organism evidence="1 2">
    <name type="scientific">Teratosphaeria nubilosa</name>
    <dbReference type="NCBI Taxonomy" id="161662"/>
    <lineage>
        <taxon>Eukaryota</taxon>
        <taxon>Fungi</taxon>
        <taxon>Dikarya</taxon>
        <taxon>Ascomycota</taxon>
        <taxon>Pezizomycotina</taxon>
        <taxon>Dothideomycetes</taxon>
        <taxon>Dothideomycetidae</taxon>
        <taxon>Mycosphaerellales</taxon>
        <taxon>Teratosphaeriaceae</taxon>
        <taxon>Teratosphaeria</taxon>
    </lineage>
</organism>
<protein>
    <submittedName>
        <fullName evidence="1">Uncharacterized protein</fullName>
    </submittedName>
</protein>
<reference evidence="1" key="1">
    <citation type="journal article" date="2020" name="Stud. Mycol.">
        <title>101 Dothideomycetes genomes: a test case for predicting lifestyles and emergence of pathogens.</title>
        <authorList>
            <person name="Haridas S."/>
            <person name="Albert R."/>
            <person name="Binder M."/>
            <person name="Bloem J."/>
            <person name="Labutti K."/>
            <person name="Salamov A."/>
            <person name="Andreopoulos B."/>
            <person name="Baker S."/>
            <person name="Barry K."/>
            <person name="Bills G."/>
            <person name="Bluhm B."/>
            <person name="Cannon C."/>
            <person name="Castanera R."/>
            <person name="Culley D."/>
            <person name="Daum C."/>
            <person name="Ezra D."/>
            <person name="Gonzalez J."/>
            <person name="Henrissat B."/>
            <person name="Kuo A."/>
            <person name="Liang C."/>
            <person name="Lipzen A."/>
            <person name="Lutzoni F."/>
            <person name="Magnuson J."/>
            <person name="Mondo S."/>
            <person name="Nolan M."/>
            <person name="Ohm R."/>
            <person name="Pangilinan J."/>
            <person name="Park H.-J."/>
            <person name="Ramirez L."/>
            <person name="Alfaro M."/>
            <person name="Sun H."/>
            <person name="Tritt A."/>
            <person name="Yoshinaga Y."/>
            <person name="Zwiers L.-H."/>
            <person name="Turgeon B."/>
            <person name="Goodwin S."/>
            <person name="Spatafora J."/>
            <person name="Crous P."/>
            <person name="Grigoriev I."/>
        </authorList>
    </citation>
    <scope>NUCLEOTIDE SEQUENCE</scope>
    <source>
        <strain evidence="1">CBS 116005</strain>
    </source>
</reference>
<gene>
    <name evidence="1" type="ORF">EJ03DRAFT_332525</name>
</gene>
<keyword evidence="2" id="KW-1185">Reference proteome</keyword>
<accession>A0A6G1KSW4</accession>
<name>A0A6G1KSW4_9PEZI</name>